<evidence type="ECO:0000313" key="2">
    <source>
        <dbReference type="Proteomes" id="UP000480222"/>
    </source>
</evidence>
<proteinExistence type="predicted"/>
<dbReference type="Proteomes" id="UP000480222">
    <property type="component" value="Unassembled WGS sequence"/>
</dbReference>
<gene>
    <name evidence="1" type="ORF">CIP107547_00872</name>
</gene>
<name>A0A811G1W7_CORDP</name>
<dbReference type="EMBL" id="CADDAV010000010">
    <property type="protein sequence ID" value="CAB0593449.1"/>
    <property type="molecule type" value="Genomic_DNA"/>
</dbReference>
<dbReference type="AlphaFoldDB" id="A0A811G1W7"/>
<protein>
    <submittedName>
        <fullName evidence="1">Uncharacterized protein</fullName>
    </submittedName>
</protein>
<reference evidence="1 2" key="1">
    <citation type="submission" date="2020-02" db="EMBL/GenBank/DDBJ databases">
        <authorList>
            <person name="Brisse S."/>
        </authorList>
    </citation>
    <scope>NUCLEOTIDE SEQUENCE [LARGE SCALE GENOMIC DNA]</scope>
    <source>
        <strain evidence="1">CIP107547</strain>
    </source>
</reference>
<organism evidence="1 2">
    <name type="scientific">Corynebacterium diphtheriae</name>
    <dbReference type="NCBI Taxonomy" id="1717"/>
    <lineage>
        <taxon>Bacteria</taxon>
        <taxon>Bacillati</taxon>
        <taxon>Actinomycetota</taxon>
        <taxon>Actinomycetes</taxon>
        <taxon>Mycobacteriales</taxon>
        <taxon>Corynebacteriaceae</taxon>
        <taxon>Corynebacterium</taxon>
    </lineage>
</organism>
<comment type="caution">
    <text evidence="1">The sequence shown here is derived from an EMBL/GenBank/DDBJ whole genome shotgun (WGS) entry which is preliminary data.</text>
</comment>
<sequence length="393" mass="43135">MIHTTQALELALGELRWKNVKGANSGLNLWVPTEGSELIQGLKNIDELGVFVPLNEDAPDYGRNVQYAVAELSRVVPISLEKLLDEAQLRLDQKLDKVFIHFEDDSTGAGAVNLAKGIDLFSGLKTLLSTGARFSRDQRARYSSSGNVIANNFLESCLLGQTEVGSFIASALIPASKNIKATNNKTKKAHMETTGREITKSMVAALQGTREVLDEYLESPKNEVFEFGISNGVSYEMLEGVEQIVGTKESEISFEFLPLPSDEGEPFHVTPIVFSPEHKRAARKGKEVLSKAPQELHVAVAGEVIELRRTLEDTTSSRIRIRGDIQGKIRTLGASLSASDYEKASRAHIDKRQLFIKGAVKQGVFTEVELVTETNDPVAEERLSSAEASFTLF</sequence>
<dbReference type="RefSeq" id="WP_088263264.1">
    <property type="nucleotide sequence ID" value="NZ_MSIH01000003.1"/>
</dbReference>
<accession>A0A811G1W7</accession>
<evidence type="ECO:0000313" key="1">
    <source>
        <dbReference type="EMBL" id="CAB0593449.1"/>
    </source>
</evidence>